<name>A0AAN7ZTL4_9PEZI</name>
<dbReference type="Gene3D" id="1.20.1280.50">
    <property type="match status" value="1"/>
</dbReference>
<dbReference type="Proteomes" id="UP001310594">
    <property type="component" value="Unassembled WGS sequence"/>
</dbReference>
<sequence>MAQQVLHLPELLENILLRLPMKDLLFSQKVCRTWKAVVDTSPHIQEALFYTGDARDSTPTSAAKARAYSGHPCRCSVCKFGNNGVLLNPLLMTSPENGGEVGGLRNLLNGVSPAQASCHGMLLGRPTKEMEIYIELQEATDFDLSQLDGRDMKSVQICYTYTLWAVEEAMAPQAKFTAGTTFGDTKQRYKMAVKELRGKGFEVCDAGWAISHVEPRSVRAS</sequence>
<dbReference type="AlphaFoldDB" id="A0AAN7ZTL4"/>
<proteinExistence type="predicted"/>
<dbReference type="Pfam" id="PF00646">
    <property type="entry name" value="F-box"/>
    <property type="match status" value="1"/>
</dbReference>
<evidence type="ECO:0000259" key="1">
    <source>
        <dbReference type="SMART" id="SM00256"/>
    </source>
</evidence>
<evidence type="ECO:0000313" key="2">
    <source>
        <dbReference type="EMBL" id="KAK5698014.1"/>
    </source>
</evidence>
<accession>A0AAN7ZTL4</accession>
<feature type="domain" description="F-box" evidence="1">
    <location>
        <begin position="8"/>
        <end position="47"/>
    </location>
</feature>
<dbReference type="InterPro" id="IPR001810">
    <property type="entry name" value="F-box_dom"/>
</dbReference>
<comment type="caution">
    <text evidence="2">The sequence shown here is derived from an EMBL/GenBank/DDBJ whole genome shotgun (WGS) entry which is preliminary data.</text>
</comment>
<dbReference type="EMBL" id="JAVRQU010000010">
    <property type="protein sequence ID" value="KAK5698014.1"/>
    <property type="molecule type" value="Genomic_DNA"/>
</dbReference>
<dbReference type="SUPFAM" id="SSF81383">
    <property type="entry name" value="F-box domain"/>
    <property type="match status" value="1"/>
</dbReference>
<reference evidence="2" key="1">
    <citation type="submission" date="2023-08" db="EMBL/GenBank/DDBJ databases">
        <title>Black Yeasts Isolated from many extreme environments.</title>
        <authorList>
            <person name="Coleine C."/>
            <person name="Stajich J.E."/>
            <person name="Selbmann L."/>
        </authorList>
    </citation>
    <scope>NUCLEOTIDE SEQUENCE</scope>
    <source>
        <strain evidence="2">CCFEE 5810</strain>
    </source>
</reference>
<evidence type="ECO:0000313" key="3">
    <source>
        <dbReference type="Proteomes" id="UP001310594"/>
    </source>
</evidence>
<dbReference type="SMART" id="SM00256">
    <property type="entry name" value="FBOX"/>
    <property type="match status" value="1"/>
</dbReference>
<protein>
    <recommendedName>
        <fullName evidence="1">F-box domain-containing protein</fullName>
    </recommendedName>
</protein>
<gene>
    <name evidence="2" type="ORF">LTR97_006974</name>
</gene>
<organism evidence="2 3">
    <name type="scientific">Elasticomyces elasticus</name>
    <dbReference type="NCBI Taxonomy" id="574655"/>
    <lineage>
        <taxon>Eukaryota</taxon>
        <taxon>Fungi</taxon>
        <taxon>Dikarya</taxon>
        <taxon>Ascomycota</taxon>
        <taxon>Pezizomycotina</taxon>
        <taxon>Dothideomycetes</taxon>
        <taxon>Dothideomycetidae</taxon>
        <taxon>Mycosphaerellales</taxon>
        <taxon>Teratosphaeriaceae</taxon>
        <taxon>Elasticomyces</taxon>
    </lineage>
</organism>
<dbReference type="InterPro" id="IPR036047">
    <property type="entry name" value="F-box-like_dom_sf"/>
</dbReference>